<proteinExistence type="predicted"/>
<accession>A0ABQ6FCV6</accession>
<keyword evidence="1" id="KW-0175">Coiled coil</keyword>
<keyword evidence="2" id="KW-1133">Transmembrane helix</keyword>
<evidence type="ECO:0000256" key="1">
    <source>
        <dbReference type="SAM" id="Coils"/>
    </source>
</evidence>
<sequence>MTIETIFWTQIASILGFLVTLFVLYRILVEQKEATIQTQKENIAYLKDQLAEAKSQSPDILAQKLANRVKLFEDEVKRLESDKSSTEEQIKAKEAELHNARTEAENLTKQVLSARELLSDFQCPHCGAPLAVREYHSELVEYQGREIDVEHDHSAYECGYSVVDGKPNSPCKGKRSRGVSAVVSA</sequence>
<dbReference type="RefSeq" id="WP_284188661.1">
    <property type="nucleotide sequence ID" value="NZ_BSPX01000048.1"/>
</dbReference>
<keyword evidence="4" id="KW-1185">Reference proteome</keyword>
<feature type="transmembrane region" description="Helical" evidence="2">
    <location>
        <begin position="6"/>
        <end position="28"/>
    </location>
</feature>
<keyword evidence="2" id="KW-0472">Membrane</keyword>
<evidence type="ECO:0000313" key="4">
    <source>
        <dbReference type="Proteomes" id="UP001157167"/>
    </source>
</evidence>
<comment type="caution">
    <text evidence="3">The sequence shown here is derived from an EMBL/GenBank/DDBJ whole genome shotgun (WGS) entry which is preliminary data.</text>
</comment>
<protein>
    <submittedName>
        <fullName evidence="3">Uncharacterized protein</fullName>
    </submittedName>
</protein>
<organism evidence="3 4">
    <name type="scientific">Zoogloea oryzae</name>
    <dbReference type="NCBI Taxonomy" id="310767"/>
    <lineage>
        <taxon>Bacteria</taxon>
        <taxon>Pseudomonadati</taxon>
        <taxon>Pseudomonadota</taxon>
        <taxon>Betaproteobacteria</taxon>
        <taxon>Rhodocyclales</taxon>
        <taxon>Zoogloeaceae</taxon>
        <taxon>Zoogloea</taxon>
    </lineage>
</organism>
<keyword evidence="2" id="KW-0812">Transmembrane</keyword>
<reference evidence="4" key="1">
    <citation type="journal article" date="2019" name="Int. J. Syst. Evol. Microbiol.">
        <title>The Global Catalogue of Microorganisms (GCM) 10K type strain sequencing project: providing services to taxonomists for standard genome sequencing and annotation.</title>
        <authorList>
            <consortium name="The Broad Institute Genomics Platform"/>
            <consortium name="The Broad Institute Genome Sequencing Center for Infectious Disease"/>
            <person name="Wu L."/>
            <person name="Ma J."/>
        </authorList>
    </citation>
    <scope>NUCLEOTIDE SEQUENCE [LARGE SCALE GENOMIC DNA]</scope>
    <source>
        <strain evidence="4">NBRC 102407</strain>
    </source>
</reference>
<dbReference type="EMBL" id="BSPX01000048">
    <property type="protein sequence ID" value="GLT23455.1"/>
    <property type="molecule type" value="Genomic_DNA"/>
</dbReference>
<evidence type="ECO:0000256" key="2">
    <source>
        <dbReference type="SAM" id="Phobius"/>
    </source>
</evidence>
<gene>
    <name evidence="3" type="ORF">GCM10007933_29210</name>
</gene>
<evidence type="ECO:0000313" key="3">
    <source>
        <dbReference type="EMBL" id="GLT23455.1"/>
    </source>
</evidence>
<feature type="coiled-coil region" evidence="1">
    <location>
        <begin position="29"/>
        <end position="117"/>
    </location>
</feature>
<dbReference type="Proteomes" id="UP001157167">
    <property type="component" value="Unassembled WGS sequence"/>
</dbReference>
<name>A0ABQ6FCV6_9RHOO</name>